<dbReference type="PANTHER" id="PTHR43179:SF7">
    <property type="entry name" value="RHAMNOSYLTRANSFERASE WBBL"/>
    <property type="match status" value="1"/>
</dbReference>
<proteinExistence type="predicted"/>
<dbReference type="Gene3D" id="3.90.550.10">
    <property type="entry name" value="Spore Coat Polysaccharide Biosynthesis Protein SpsA, Chain A"/>
    <property type="match status" value="3"/>
</dbReference>
<dbReference type="Proteomes" id="UP000029719">
    <property type="component" value="Unassembled WGS sequence"/>
</dbReference>
<evidence type="ECO:0000256" key="1">
    <source>
        <dbReference type="ARBA" id="ARBA00022519"/>
    </source>
</evidence>
<dbReference type="OrthoDB" id="9179784at2"/>
<evidence type="ECO:0000313" key="4">
    <source>
        <dbReference type="Proteomes" id="UP000029719"/>
    </source>
</evidence>
<keyword evidence="1" id="KW-1003">Cell membrane</keyword>
<feature type="domain" description="Glycosyltransferase 2-like" evidence="2">
    <location>
        <begin position="8"/>
        <end position="176"/>
    </location>
</feature>
<evidence type="ECO:0000259" key="2">
    <source>
        <dbReference type="Pfam" id="PF00535"/>
    </source>
</evidence>
<dbReference type="InterPro" id="IPR001173">
    <property type="entry name" value="Glyco_trans_2-like"/>
</dbReference>
<dbReference type="PANTHER" id="PTHR43179">
    <property type="entry name" value="RHAMNOSYLTRANSFERASE WBBL"/>
    <property type="match status" value="1"/>
</dbReference>
<gene>
    <name evidence="3" type="ORF">LT42_09100</name>
</gene>
<evidence type="ECO:0000313" key="3">
    <source>
        <dbReference type="EMBL" id="KGF66043.1"/>
    </source>
</evidence>
<dbReference type="CDD" id="cd00761">
    <property type="entry name" value="Glyco_tranf_GTA_type"/>
    <property type="match status" value="1"/>
</dbReference>
<feature type="domain" description="Glycosyltransferase 2-like" evidence="2">
    <location>
        <begin position="571"/>
        <end position="751"/>
    </location>
</feature>
<dbReference type="AlphaFoldDB" id="A0A9X0JKP3"/>
<name>A0A9X0JKP3_9PSED</name>
<keyword evidence="1" id="KW-0472">Membrane</keyword>
<protein>
    <recommendedName>
        <fullName evidence="2">Glycosyltransferase 2-like domain-containing protein</fullName>
    </recommendedName>
</protein>
<keyword evidence="1" id="KW-0997">Cell inner membrane</keyword>
<dbReference type="Pfam" id="PF00535">
    <property type="entry name" value="Glycos_transf_2"/>
    <property type="match status" value="2"/>
</dbReference>
<reference evidence="3 4" key="1">
    <citation type="submission" date="2014-09" db="EMBL/GenBank/DDBJ databases">
        <title>Genome sequence of Pseudomonas lutea strain DSM 17257T.</title>
        <authorList>
            <person name="Kwak Y."/>
            <person name="Shin J.-H."/>
        </authorList>
    </citation>
    <scope>NUCLEOTIDE SEQUENCE [LARGE SCALE GENOMIC DNA]</scope>
    <source>
        <strain evidence="3 4">DSM 17257</strain>
    </source>
</reference>
<dbReference type="RefSeq" id="WP_037011655.1">
    <property type="nucleotide sequence ID" value="NZ_JRMB01000001.1"/>
</dbReference>
<dbReference type="EMBL" id="JRMB01000001">
    <property type="protein sequence ID" value="KGF66043.1"/>
    <property type="molecule type" value="Genomic_DNA"/>
</dbReference>
<dbReference type="InterPro" id="IPR029044">
    <property type="entry name" value="Nucleotide-diphossugar_trans"/>
</dbReference>
<dbReference type="CDD" id="cd04186">
    <property type="entry name" value="GT_2_like_c"/>
    <property type="match status" value="1"/>
</dbReference>
<comment type="caution">
    <text evidence="3">The sequence shown here is derived from an EMBL/GenBank/DDBJ whole genome shotgun (WGS) entry which is preliminary data.</text>
</comment>
<sequence length="1171" mass="132594">MNSRRLVSIAIPAYKPQFFEQALLSAFNQTHDEIEIVICDDCRSEAVHDIVERLRPISPWPIRYFRNDVPLGEAKNVARCVRQSHGEYLKFLYDDDLLQPDCVSLLLELLDDHPEISLASSRRHMIDEQGNILPENWATGFPFSHDVIFSGPELIAFLGQFTVNFIGEPTCVMCRRADIAAFGDDLMVLNGSSIDWVGDVALYFKLLRRGNLAMLIEPLSLFRVSEVQFSAGGRTHPKVAQESHAIFQKRIGELGWSQRIDEPMMIKVATFMDRYRFTEVDLRPYFASAQNSKHLAFSPSRWMAGHTVRAAQQALIDSVINANSSGSSLLLIICDDAGDMAGLRSTINSITERQSLSHALSVAVFSINPCPVDWVRDARIEWHRLKADNEAAAINRKLAEHYCDWFMIVKAGTVFTVQGVSRLRLKLPELNSSPAFYADEMHRTASGNHEPAFRPDFNLDFLLSYPAALCKHWIFHRQTLLDFGGFDTRYPRAYEFDYILRLIQRENVEHLEHLAEPILICDEILSEKNEDQTVALSRYLQSRGYLGSHVVETSDGQYRICYNHQQRPLVSILIPTKDQLGILSRCVESVLEKTAYDNYEIIIIDNNSEQQDALEWLAGIESLQSDKVRILRHPYPFNYSEINNTAARHARGEYLVLLNNDTAVLHAEWLDNLLNHAIRPEVGIVGAKLYFPNGTVQHAGVILGIDSPAQHVFLGHPHDSPGYMQRLKVDQNYSAVTAACLMIRKSVYMEVGGLDEVEFKISYNDVDLCLKVRALGYLVVWTPHAALLHESSVSQIQTDTTAYEKRISRFRGEQFSMYRKWLPVLANDPAYNCHFALNGAGFEIEPVVDLTWRALPWRPLPLVLLQRQRRWNDGDCRNSIPLQALRDADIVDGAISQRLLNVVEIERLRPHVVIYQQPFTSDQIPAIELITQLSPALRVLDLDRLPANYKSDPAFLRSLELVNRVVVASSELAAAVDGMHDDIRIMAESLPVSWSNIRSRRQTGNKLRVGWRGDHDQLDLRLLAEIVPALADEVDFVVMGWCPIELRPFVRDQRFQVEESGLADALAGMDLDLALLPLLDEPLQSAQSLARLLHYGACGFAVLCSENACDAGDLPVTRLCNYPSAWIQKIRAYIAAPQVLTDQGIELQTQTLGGHLLHTPRMEAWRSVWLD</sequence>
<organism evidence="3 4">
    <name type="scientific">Pseudomonas lutea</name>
    <dbReference type="NCBI Taxonomy" id="243924"/>
    <lineage>
        <taxon>Bacteria</taxon>
        <taxon>Pseudomonadati</taxon>
        <taxon>Pseudomonadota</taxon>
        <taxon>Gammaproteobacteria</taxon>
        <taxon>Pseudomonadales</taxon>
        <taxon>Pseudomonadaceae</taxon>
        <taxon>Pseudomonas</taxon>
    </lineage>
</organism>
<dbReference type="SUPFAM" id="SSF53448">
    <property type="entry name" value="Nucleotide-diphospho-sugar transferases"/>
    <property type="match status" value="3"/>
</dbReference>
<accession>A0A9X0JKP3</accession>